<feature type="transmembrane region" description="Helical" evidence="8">
    <location>
        <begin position="442"/>
        <end position="463"/>
    </location>
</feature>
<accession>H0UR21</accession>
<feature type="transmembrane region" description="Helical" evidence="8">
    <location>
        <begin position="225"/>
        <end position="247"/>
    </location>
</feature>
<protein>
    <submittedName>
        <fullName evidence="9">Amino acid carrier protein</fullName>
    </submittedName>
</protein>
<keyword evidence="3 8" id="KW-0813">Transport</keyword>
<keyword evidence="6 8" id="KW-1133">Transmembrane helix</keyword>
<organism evidence="9 10">
    <name type="scientific">Thermanaerovibrio velox DSM 12556</name>
    <dbReference type="NCBI Taxonomy" id="926567"/>
    <lineage>
        <taxon>Bacteria</taxon>
        <taxon>Thermotogati</taxon>
        <taxon>Synergistota</taxon>
        <taxon>Synergistia</taxon>
        <taxon>Synergistales</taxon>
        <taxon>Synergistaceae</taxon>
        <taxon>Thermanaerovibrio</taxon>
    </lineage>
</organism>
<evidence type="ECO:0000313" key="9">
    <source>
        <dbReference type="EMBL" id="EHM10858.1"/>
    </source>
</evidence>
<evidence type="ECO:0000256" key="6">
    <source>
        <dbReference type="ARBA" id="ARBA00022989"/>
    </source>
</evidence>
<name>H0UR21_9BACT</name>
<keyword evidence="4 8" id="KW-1003">Cell membrane</keyword>
<dbReference type="PANTHER" id="PTHR30330:SF14">
    <property type="entry name" value="SODIUM_AMINO ACID (ALANINE) SYMPORTER"/>
    <property type="match status" value="1"/>
</dbReference>
<evidence type="ECO:0000256" key="1">
    <source>
        <dbReference type="ARBA" id="ARBA00004651"/>
    </source>
</evidence>
<feature type="transmembrane region" description="Helical" evidence="8">
    <location>
        <begin position="194"/>
        <end position="213"/>
    </location>
</feature>
<evidence type="ECO:0000256" key="3">
    <source>
        <dbReference type="ARBA" id="ARBA00022448"/>
    </source>
</evidence>
<evidence type="ECO:0000256" key="2">
    <source>
        <dbReference type="ARBA" id="ARBA00009261"/>
    </source>
</evidence>
<evidence type="ECO:0000256" key="5">
    <source>
        <dbReference type="ARBA" id="ARBA00022692"/>
    </source>
</evidence>
<feature type="transmembrane region" description="Helical" evidence="8">
    <location>
        <begin position="363"/>
        <end position="385"/>
    </location>
</feature>
<keyword evidence="8" id="KW-0769">Symport</keyword>
<dbReference type="GO" id="GO:0005283">
    <property type="term" value="F:amino acid:sodium symporter activity"/>
    <property type="evidence" value="ECO:0007669"/>
    <property type="project" value="InterPro"/>
</dbReference>
<feature type="transmembrane region" description="Helical" evidence="8">
    <location>
        <begin position="21"/>
        <end position="40"/>
    </location>
</feature>
<reference evidence="9 10" key="1">
    <citation type="submission" date="2011-10" db="EMBL/GenBank/DDBJ databases">
        <title>The Noncontiguous Finished genome of Thermanaerovibrio velox DSM 12556.</title>
        <authorList>
            <consortium name="US DOE Joint Genome Institute (JGI-PGF)"/>
            <person name="Lucas S."/>
            <person name="Copeland A."/>
            <person name="Lapidus A."/>
            <person name="Glavina del Rio T."/>
            <person name="Dalin E."/>
            <person name="Tice H."/>
            <person name="Bruce D."/>
            <person name="Goodwin L."/>
            <person name="Pitluck S."/>
            <person name="Peters L."/>
            <person name="Mikhailova N."/>
            <person name="Teshima H."/>
            <person name="Kyrpides N."/>
            <person name="Mavromatis K."/>
            <person name="Ivanova N."/>
            <person name="Markowitz V."/>
            <person name="Cheng J.-F."/>
            <person name="Hugenholtz P."/>
            <person name="Woyke T."/>
            <person name="Wu D."/>
            <person name="Spring S."/>
            <person name="Brambilla E.-M."/>
            <person name="Klenk H.-P."/>
            <person name="Eisen J.A."/>
        </authorList>
    </citation>
    <scope>NUCLEOTIDE SEQUENCE [LARGE SCALE GENOMIC DNA]</scope>
    <source>
        <strain evidence="9 10">DSM 12556</strain>
    </source>
</reference>
<keyword evidence="10" id="KW-1185">Reference proteome</keyword>
<dbReference type="STRING" id="926567.TheveDRAFT_1740"/>
<evidence type="ECO:0000313" key="10">
    <source>
        <dbReference type="Proteomes" id="UP000005730"/>
    </source>
</evidence>
<evidence type="ECO:0000256" key="7">
    <source>
        <dbReference type="ARBA" id="ARBA00023136"/>
    </source>
</evidence>
<dbReference type="InterPro" id="IPR001463">
    <property type="entry name" value="Na/Ala_symport"/>
</dbReference>
<proteinExistence type="inferred from homology"/>
<dbReference type="Proteomes" id="UP000005730">
    <property type="component" value="Chromosome"/>
</dbReference>
<sequence>MQKGVEQMNFLDLISVIVWDYMWGMPLVLTILGTGVYLTFKTGGFQFLGFRSAGANAVKGMFKPGEGKGKGLLSSAEAMSAALGTTVGVGNIGGVATAIATGGPGAVFWMWVAATVGMIIKTAEITLAVHYRSTDEKGGTYGGPNYYMKKGIGDEMGLKKVFKALSGLFAFGFLTSYFINIQTYTVSEAVSNTFGIPMTWVGVVYTVLLYGMISGGVKGIGRIASWLVPFMCIFYILGGGLILLRYLDQLPKALYLIVSSAFTGSAAMGGFAGAAVSQAMKVGFARSVFSNEAGWGSAPMIHSTARVDHPVRQGLMGIFEVFVDTFIICTVTCLVIVVTGKWSSGLDGATLTLSAFETGIGRYGRLVLALAVFIFGLTTSGGVYAQMEVVLRYLLGNSAWKDRLLGFYKWTYPIPSLLMVYVAVWFGLPGTVVWVFSDASTALPIFANVVALWLLAPKFLSLLEDYRTRYMRAPQGETLKPLVPPFYDEQSA</sequence>
<evidence type="ECO:0000256" key="8">
    <source>
        <dbReference type="RuleBase" id="RU363064"/>
    </source>
</evidence>
<feature type="transmembrane region" description="Helical" evidence="8">
    <location>
        <begin position="253"/>
        <end position="276"/>
    </location>
</feature>
<dbReference type="eggNOG" id="COG1115">
    <property type="taxonomic scope" value="Bacteria"/>
</dbReference>
<keyword evidence="7 8" id="KW-0472">Membrane</keyword>
<dbReference type="EMBL" id="CM001377">
    <property type="protein sequence ID" value="EHM10858.1"/>
    <property type="molecule type" value="Genomic_DNA"/>
</dbReference>
<dbReference type="PANTHER" id="PTHR30330">
    <property type="entry name" value="AGSS FAMILY TRANSPORTER, SODIUM-ALANINE"/>
    <property type="match status" value="1"/>
</dbReference>
<comment type="similarity">
    <text evidence="2 8">Belongs to the alanine or glycine:cation symporter (AGCS) (TC 2.A.25) family.</text>
</comment>
<dbReference type="Pfam" id="PF01235">
    <property type="entry name" value="Na_Ala_symp"/>
    <property type="match status" value="1"/>
</dbReference>
<dbReference type="Gene3D" id="1.20.1740.10">
    <property type="entry name" value="Amino acid/polyamine transporter I"/>
    <property type="match status" value="1"/>
</dbReference>
<dbReference type="PRINTS" id="PR00175">
    <property type="entry name" value="NAALASMPORT"/>
</dbReference>
<keyword evidence="5 8" id="KW-0812">Transmembrane</keyword>
<dbReference type="AlphaFoldDB" id="H0UR21"/>
<evidence type="ECO:0000256" key="4">
    <source>
        <dbReference type="ARBA" id="ARBA00022475"/>
    </source>
</evidence>
<feature type="transmembrane region" description="Helical" evidence="8">
    <location>
        <begin position="161"/>
        <end position="179"/>
    </location>
</feature>
<feature type="transmembrane region" description="Helical" evidence="8">
    <location>
        <begin position="321"/>
        <end position="343"/>
    </location>
</feature>
<comment type="subcellular location">
    <subcellularLocation>
        <location evidence="1 8">Cell membrane</location>
        <topology evidence="1 8">Multi-pass membrane protein</topology>
    </subcellularLocation>
</comment>
<dbReference type="NCBIfam" id="TIGR00835">
    <property type="entry name" value="agcS"/>
    <property type="match status" value="1"/>
</dbReference>
<dbReference type="GO" id="GO:0005886">
    <property type="term" value="C:plasma membrane"/>
    <property type="evidence" value="ECO:0007669"/>
    <property type="project" value="UniProtKB-SubCell"/>
</dbReference>
<gene>
    <name evidence="9" type="ORF">TheveDRAFT_1740</name>
</gene>
<dbReference type="HOGENOM" id="CLU_024867_2_1_0"/>